<dbReference type="SMART" id="SM00949">
    <property type="entry name" value="PAZ"/>
    <property type="match status" value="1"/>
</dbReference>
<gene>
    <name evidence="4" type="ORF">CBOVIS_LOCUS10270</name>
</gene>
<accession>A0A8S1F6J5</accession>
<dbReference type="Pfam" id="PF02170">
    <property type="entry name" value="PAZ"/>
    <property type="match status" value="1"/>
</dbReference>
<dbReference type="FunFam" id="3.40.50.2300:FF:000005">
    <property type="entry name" value="Protein argonaute-2"/>
    <property type="match status" value="1"/>
</dbReference>
<dbReference type="CDD" id="cd04657">
    <property type="entry name" value="Piwi_ago-like"/>
    <property type="match status" value="1"/>
</dbReference>
<feature type="domain" description="PAZ" evidence="2">
    <location>
        <begin position="243"/>
        <end position="359"/>
    </location>
</feature>
<dbReference type="OrthoDB" id="5800931at2759"/>
<evidence type="ECO:0008006" key="6">
    <source>
        <dbReference type="Google" id="ProtNLM"/>
    </source>
</evidence>
<dbReference type="CDD" id="cd02846">
    <property type="entry name" value="PAZ_argonaute_like"/>
    <property type="match status" value="1"/>
</dbReference>
<feature type="domain" description="Piwi" evidence="3">
    <location>
        <begin position="531"/>
        <end position="834"/>
    </location>
</feature>
<dbReference type="SUPFAM" id="SSF101690">
    <property type="entry name" value="PAZ domain"/>
    <property type="match status" value="1"/>
</dbReference>
<dbReference type="Pfam" id="PF16488">
    <property type="entry name" value="ArgoL2"/>
    <property type="match status" value="1"/>
</dbReference>
<dbReference type="InterPro" id="IPR032474">
    <property type="entry name" value="Argonaute_N"/>
</dbReference>
<evidence type="ECO:0000313" key="5">
    <source>
        <dbReference type="Proteomes" id="UP000494206"/>
    </source>
</evidence>
<protein>
    <recommendedName>
        <fullName evidence="6">Piwi domain-containing protein</fullName>
    </recommendedName>
</protein>
<dbReference type="Gene3D" id="3.30.420.10">
    <property type="entry name" value="Ribonuclease H-like superfamily/Ribonuclease H"/>
    <property type="match status" value="1"/>
</dbReference>
<dbReference type="Gene3D" id="3.40.50.2300">
    <property type="match status" value="1"/>
</dbReference>
<dbReference type="SMART" id="SM01163">
    <property type="entry name" value="DUF1785"/>
    <property type="match status" value="1"/>
</dbReference>
<dbReference type="InterPro" id="IPR014811">
    <property type="entry name" value="ArgoL1"/>
</dbReference>
<dbReference type="PROSITE" id="PS50822">
    <property type="entry name" value="PIWI"/>
    <property type="match status" value="1"/>
</dbReference>
<dbReference type="SUPFAM" id="SSF53098">
    <property type="entry name" value="Ribonuclease H-like"/>
    <property type="match status" value="1"/>
</dbReference>
<dbReference type="Pfam" id="PF16487">
    <property type="entry name" value="ArgoMid"/>
    <property type="match status" value="1"/>
</dbReference>
<dbReference type="GO" id="GO:0003723">
    <property type="term" value="F:RNA binding"/>
    <property type="evidence" value="ECO:0007669"/>
    <property type="project" value="InterPro"/>
</dbReference>
<evidence type="ECO:0000256" key="1">
    <source>
        <dbReference type="RuleBase" id="RU361178"/>
    </source>
</evidence>
<evidence type="ECO:0000313" key="4">
    <source>
        <dbReference type="EMBL" id="CAB3408492.1"/>
    </source>
</evidence>
<dbReference type="PANTHER" id="PTHR22891">
    <property type="entry name" value="EUKARYOTIC TRANSLATION INITIATION FACTOR 2C"/>
    <property type="match status" value="1"/>
</dbReference>
<comment type="caution">
    <text evidence="4">The sequence shown here is derived from an EMBL/GenBank/DDBJ whole genome shotgun (WGS) entry which is preliminary data.</text>
</comment>
<comment type="similarity">
    <text evidence="1">Belongs to the argonaute family.</text>
</comment>
<dbReference type="InterPro" id="IPR036397">
    <property type="entry name" value="RNaseH_sf"/>
</dbReference>
<dbReference type="InterPro" id="IPR032473">
    <property type="entry name" value="Argonaute_Mid_dom"/>
</dbReference>
<dbReference type="InterPro" id="IPR003100">
    <property type="entry name" value="PAZ_dom"/>
</dbReference>
<dbReference type="InterPro" id="IPR045246">
    <property type="entry name" value="Piwi_ago-like"/>
</dbReference>
<dbReference type="InterPro" id="IPR036085">
    <property type="entry name" value="PAZ_dom_sf"/>
</dbReference>
<sequence length="856" mass="96792">MHSSPSTLPFYSPLSIKEPSSNLQIKPFTRVSHGTAGRPISLSSNHFRIIVGKRKIYEYRIKISPDLFSKKLNRRVVRLLEGKLASVEPWHLVFDGIDTIYAAQRICEEVVNNIKIATDGLISTRDAITHFDLKLQFIDEFMLESNLDAISDPEQKERMIHALDTILRQFSCDEFNVVLQSFFSTSCQSSALSQRSHSLGWAAVNLGLGREVCYGFYQSVVESFDILSLNLDVATTTFYRPVHVLEFLADALDVPLATIQDGRPLSEMQRKKFSKEIVGLKIETHHCSSSRRYRVIRCTWKPAANILLKLNGEENKQISVKEYYKSRYGIQLQHLHLPCLELGKTKECIIPLELCYIVPGQRCIKKLNEHQIANLIKATSRNAQERMDAVMRIREGVGISDDVYSTNYGIHAERSMMKIEGRVLPAPKIVYCSPNVDGQECVTVPNNGTWDMRGKHFYNGIEIEIWAVVCFASSTTVTQQNLRSFVQGLGKVAREIGMPFVNNAVFCKYATADQATKILDFLQNDYPDMQLVICVLPGKTNIYGEVKRRADMIGLTTQCVRSHNVLKISPHTLSNLCMKINSKLGGINLVLAPPTFSRNDEPVLYVGCHIYRNATSSDNQNCSENSIVCMLGSCDGHPTRFVPTFRMQPKNTSIVLEMESMMKTIILNFHKSTGFKPHRIIIYRSGVCKLNMNEILQFELRAIRNACLSIEVGFEPGITIIGLDNSHHTRLFANDEMNRMGNSMNVPAGTIVESGITVNNLFEFFLVSHAGIQGTSCPTRYQILWDDNKMSADQIQEMTYQLCHAQSRCTRSVSIPSPVYYARSAAQRAKIWMSDDKFDYTVYEKIAEQCNGMLFT</sequence>
<dbReference type="Pfam" id="PF08699">
    <property type="entry name" value="ArgoL1"/>
    <property type="match status" value="1"/>
</dbReference>
<dbReference type="InterPro" id="IPR012337">
    <property type="entry name" value="RNaseH-like_sf"/>
</dbReference>
<reference evidence="4 5" key="1">
    <citation type="submission" date="2020-04" db="EMBL/GenBank/DDBJ databases">
        <authorList>
            <person name="Laetsch R D."/>
            <person name="Stevens L."/>
            <person name="Kumar S."/>
            <person name="Blaxter L. M."/>
        </authorList>
    </citation>
    <scope>NUCLEOTIDE SEQUENCE [LARGE SCALE GENOMIC DNA]</scope>
</reference>
<dbReference type="AlphaFoldDB" id="A0A8S1F6J5"/>
<organism evidence="4 5">
    <name type="scientific">Caenorhabditis bovis</name>
    <dbReference type="NCBI Taxonomy" id="2654633"/>
    <lineage>
        <taxon>Eukaryota</taxon>
        <taxon>Metazoa</taxon>
        <taxon>Ecdysozoa</taxon>
        <taxon>Nematoda</taxon>
        <taxon>Chromadorea</taxon>
        <taxon>Rhabditida</taxon>
        <taxon>Rhabditina</taxon>
        <taxon>Rhabditomorpha</taxon>
        <taxon>Rhabditoidea</taxon>
        <taxon>Rhabditidae</taxon>
        <taxon>Peloderinae</taxon>
        <taxon>Caenorhabditis</taxon>
    </lineage>
</organism>
<evidence type="ECO:0000259" key="2">
    <source>
        <dbReference type="PROSITE" id="PS50821"/>
    </source>
</evidence>
<proteinExistence type="inferred from homology"/>
<dbReference type="InterPro" id="IPR003165">
    <property type="entry name" value="Piwi"/>
</dbReference>
<dbReference type="InterPro" id="IPR032472">
    <property type="entry name" value="ArgoL2"/>
</dbReference>
<dbReference type="EMBL" id="CADEPM010000007">
    <property type="protein sequence ID" value="CAB3408492.1"/>
    <property type="molecule type" value="Genomic_DNA"/>
</dbReference>
<dbReference type="Gene3D" id="2.170.260.10">
    <property type="entry name" value="paz domain"/>
    <property type="match status" value="1"/>
</dbReference>
<dbReference type="Pfam" id="PF02171">
    <property type="entry name" value="Piwi"/>
    <property type="match status" value="1"/>
</dbReference>
<dbReference type="SMART" id="SM00950">
    <property type="entry name" value="Piwi"/>
    <property type="match status" value="1"/>
</dbReference>
<dbReference type="PROSITE" id="PS50821">
    <property type="entry name" value="PAZ"/>
    <property type="match status" value="1"/>
</dbReference>
<dbReference type="Proteomes" id="UP000494206">
    <property type="component" value="Unassembled WGS sequence"/>
</dbReference>
<name>A0A8S1F6J5_9PELO</name>
<keyword evidence="5" id="KW-1185">Reference proteome</keyword>
<evidence type="ECO:0000259" key="3">
    <source>
        <dbReference type="PROSITE" id="PS50822"/>
    </source>
</evidence>
<dbReference type="Pfam" id="PF16486">
    <property type="entry name" value="ArgoN"/>
    <property type="match status" value="1"/>
</dbReference>